<dbReference type="EMBL" id="JAYKXN010000005">
    <property type="protein sequence ID" value="KAK7285515.1"/>
    <property type="molecule type" value="Genomic_DNA"/>
</dbReference>
<keyword evidence="1" id="KW-0175">Coiled coil</keyword>
<evidence type="ECO:0000313" key="4">
    <source>
        <dbReference type="Proteomes" id="UP001359559"/>
    </source>
</evidence>
<dbReference type="Proteomes" id="UP001359559">
    <property type="component" value="Unassembled WGS sequence"/>
</dbReference>
<feature type="coiled-coil region" evidence="1">
    <location>
        <begin position="106"/>
        <end position="140"/>
    </location>
</feature>
<protein>
    <submittedName>
        <fullName evidence="3">Uncharacterized protein</fullName>
    </submittedName>
</protein>
<accession>A0AAN9P4U2</accession>
<dbReference type="AlphaFoldDB" id="A0AAN9P4U2"/>
<feature type="coiled-coil region" evidence="1">
    <location>
        <begin position="40"/>
        <end position="67"/>
    </location>
</feature>
<name>A0AAN9P4U2_CLITE</name>
<proteinExistence type="predicted"/>
<reference evidence="3 4" key="1">
    <citation type="submission" date="2024-01" db="EMBL/GenBank/DDBJ databases">
        <title>The genomes of 5 underutilized Papilionoideae crops provide insights into root nodulation and disease resistance.</title>
        <authorList>
            <person name="Yuan L."/>
        </authorList>
    </citation>
    <scope>NUCLEOTIDE SEQUENCE [LARGE SCALE GENOMIC DNA]</scope>
    <source>
        <strain evidence="3">LY-2023</strain>
        <tissue evidence="3">Leaf</tissue>
    </source>
</reference>
<comment type="caution">
    <text evidence="3">The sequence shown here is derived from an EMBL/GenBank/DDBJ whole genome shotgun (WGS) entry which is preliminary data.</text>
</comment>
<evidence type="ECO:0000313" key="3">
    <source>
        <dbReference type="EMBL" id="KAK7285515.1"/>
    </source>
</evidence>
<evidence type="ECO:0000256" key="1">
    <source>
        <dbReference type="SAM" id="Coils"/>
    </source>
</evidence>
<feature type="compositionally biased region" description="Basic and acidic residues" evidence="2">
    <location>
        <begin position="76"/>
        <end position="91"/>
    </location>
</feature>
<feature type="region of interest" description="Disordered" evidence="2">
    <location>
        <begin position="70"/>
        <end position="91"/>
    </location>
</feature>
<sequence length="228" mass="25958">MDLPSTTELVFNNNDQVELKLMIDAIAAASQREAEAHETIIMLSKENDELKMKLKTLLEDNSKLIELYEQAAPENSNRHANEEEDAKEISSKVDDGCYHIETREDETELKEMVVNLQHQLMKINEENDKLISLYERAIQERDDLTTTLSCSGQERVETKAEMDCPEKLVKVNEVCSSIFSNVTCVPFLIDGRRNKVKIWGVVEAVHYPGDVVTNSDDISRLLNVFLVV</sequence>
<gene>
    <name evidence="3" type="ORF">RJT34_20289</name>
</gene>
<keyword evidence="4" id="KW-1185">Reference proteome</keyword>
<evidence type="ECO:0000256" key="2">
    <source>
        <dbReference type="SAM" id="MobiDB-lite"/>
    </source>
</evidence>
<organism evidence="3 4">
    <name type="scientific">Clitoria ternatea</name>
    <name type="common">Butterfly pea</name>
    <dbReference type="NCBI Taxonomy" id="43366"/>
    <lineage>
        <taxon>Eukaryota</taxon>
        <taxon>Viridiplantae</taxon>
        <taxon>Streptophyta</taxon>
        <taxon>Embryophyta</taxon>
        <taxon>Tracheophyta</taxon>
        <taxon>Spermatophyta</taxon>
        <taxon>Magnoliopsida</taxon>
        <taxon>eudicotyledons</taxon>
        <taxon>Gunneridae</taxon>
        <taxon>Pentapetalae</taxon>
        <taxon>rosids</taxon>
        <taxon>fabids</taxon>
        <taxon>Fabales</taxon>
        <taxon>Fabaceae</taxon>
        <taxon>Papilionoideae</taxon>
        <taxon>50 kb inversion clade</taxon>
        <taxon>NPAAA clade</taxon>
        <taxon>indigoferoid/millettioid clade</taxon>
        <taxon>Phaseoleae</taxon>
        <taxon>Clitoria</taxon>
    </lineage>
</organism>